<dbReference type="GO" id="GO:0016787">
    <property type="term" value="F:hydrolase activity"/>
    <property type="evidence" value="ECO:0007669"/>
    <property type="project" value="UniProtKB-KW"/>
</dbReference>
<evidence type="ECO:0000313" key="3">
    <source>
        <dbReference type="EMBL" id="MCK8495761.1"/>
    </source>
</evidence>
<evidence type="ECO:0000313" key="4">
    <source>
        <dbReference type="Proteomes" id="UP001202180"/>
    </source>
</evidence>
<dbReference type="InterPro" id="IPR000757">
    <property type="entry name" value="Beta-glucanase-like"/>
</dbReference>
<feature type="domain" description="GH16" evidence="2">
    <location>
        <begin position="26"/>
        <end position="289"/>
    </location>
</feature>
<gene>
    <name evidence="3" type="ORF">M0L20_28100</name>
</gene>
<protein>
    <submittedName>
        <fullName evidence="3">Glycoside hydrolase family 16 protein</fullName>
    </submittedName>
</protein>
<evidence type="ECO:0000256" key="1">
    <source>
        <dbReference type="ARBA" id="ARBA00006865"/>
    </source>
</evidence>
<dbReference type="Gene3D" id="2.60.120.200">
    <property type="match status" value="1"/>
</dbReference>
<comment type="similarity">
    <text evidence="1">Belongs to the glycosyl hydrolase 16 family.</text>
</comment>
<sequence length="289" mass="33192">MPVHPFIRQTQYWLLLGTTLLACRGSGQPAAPSSDSPALPGWRLVWADEFTTDGAPDPKNWTFEQGFVRNHELQWYQSDNARCQNGMLVIEARREQRPNPTYKAGSSDWKTSRPTIDYTAASLNTRGLHQWQYGRFEMRGRIDTRAGLWPAFWTLGTVGEWPNNGEIDIMEYYQGMLLANVAWGTDKQWTANWRSTKKAVSSFSDPNWADQFHVWRMDWDKTAIKLYVDDLLLNEVNLTDTVNSDGKNPFHQPHYVLLNLALGGDNGGDHGPTTFPTRFEVDYVRIYQK</sequence>
<dbReference type="RefSeq" id="WP_248480518.1">
    <property type="nucleotide sequence ID" value="NZ_JALPRF010000011.1"/>
</dbReference>
<dbReference type="EMBL" id="JALPRF010000011">
    <property type="protein sequence ID" value="MCK8495761.1"/>
    <property type="molecule type" value="Genomic_DNA"/>
</dbReference>
<dbReference type="SUPFAM" id="SSF49899">
    <property type="entry name" value="Concanavalin A-like lectins/glucanases"/>
    <property type="match status" value="1"/>
</dbReference>
<name>A0ABT0HUB3_9BACT</name>
<proteinExistence type="inferred from homology"/>
<dbReference type="InterPro" id="IPR013320">
    <property type="entry name" value="ConA-like_dom_sf"/>
</dbReference>
<dbReference type="Pfam" id="PF00722">
    <property type="entry name" value="Glyco_hydro_16"/>
    <property type="match status" value="1"/>
</dbReference>
<dbReference type="PANTHER" id="PTHR10963:SF55">
    <property type="entry name" value="GLYCOSIDE HYDROLASE FAMILY 16 PROTEIN"/>
    <property type="match status" value="1"/>
</dbReference>
<keyword evidence="3" id="KW-0378">Hydrolase</keyword>
<dbReference type="Proteomes" id="UP001202180">
    <property type="component" value="Unassembled WGS sequence"/>
</dbReference>
<dbReference type="PROSITE" id="PS51762">
    <property type="entry name" value="GH16_2"/>
    <property type="match status" value="1"/>
</dbReference>
<comment type="caution">
    <text evidence="3">The sequence shown here is derived from an EMBL/GenBank/DDBJ whole genome shotgun (WGS) entry which is preliminary data.</text>
</comment>
<dbReference type="CDD" id="cd08023">
    <property type="entry name" value="GH16_laminarinase_like"/>
    <property type="match status" value="1"/>
</dbReference>
<accession>A0ABT0HUB3</accession>
<organism evidence="3 4">
    <name type="scientific">Spirosoma liriopis</name>
    <dbReference type="NCBI Taxonomy" id="2937440"/>
    <lineage>
        <taxon>Bacteria</taxon>
        <taxon>Pseudomonadati</taxon>
        <taxon>Bacteroidota</taxon>
        <taxon>Cytophagia</taxon>
        <taxon>Cytophagales</taxon>
        <taxon>Cytophagaceae</taxon>
        <taxon>Spirosoma</taxon>
    </lineage>
</organism>
<keyword evidence="4" id="KW-1185">Reference proteome</keyword>
<dbReference type="InterPro" id="IPR050546">
    <property type="entry name" value="Glycosyl_Hydrlase_16"/>
</dbReference>
<evidence type="ECO:0000259" key="2">
    <source>
        <dbReference type="PROSITE" id="PS51762"/>
    </source>
</evidence>
<reference evidence="3 4" key="1">
    <citation type="submission" date="2022-04" db="EMBL/GenBank/DDBJ databases">
        <title>Spirosoma sp. strain RP8 genome sequencing and assembly.</title>
        <authorList>
            <person name="Jung Y."/>
        </authorList>
    </citation>
    <scope>NUCLEOTIDE SEQUENCE [LARGE SCALE GENOMIC DNA]</scope>
    <source>
        <strain evidence="3 4">RP8</strain>
    </source>
</reference>
<dbReference type="PANTHER" id="PTHR10963">
    <property type="entry name" value="GLYCOSYL HYDROLASE-RELATED"/>
    <property type="match status" value="1"/>
</dbReference>